<feature type="domain" description="DUF5658" evidence="2">
    <location>
        <begin position="23"/>
        <end position="97"/>
    </location>
</feature>
<dbReference type="InterPro" id="IPR043717">
    <property type="entry name" value="DUF5658"/>
</dbReference>
<keyword evidence="1" id="KW-0472">Membrane</keyword>
<evidence type="ECO:0000256" key="1">
    <source>
        <dbReference type="SAM" id="Phobius"/>
    </source>
</evidence>
<feature type="transmembrane region" description="Helical" evidence="1">
    <location>
        <begin position="87"/>
        <end position="109"/>
    </location>
</feature>
<dbReference type="AlphaFoldDB" id="X2LCA7"/>
<organism evidence="3">
    <name type="scientific">uncultured bacterium lac121</name>
    <dbReference type="NCBI Taxonomy" id="1447236"/>
    <lineage>
        <taxon>Bacteria</taxon>
        <taxon>environmental samples</taxon>
    </lineage>
</organism>
<evidence type="ECO:0000313" key="3">
    <source>
        <dbReference type="EMBL" id="AHN97862.1"/>
    </source>
</evidence>
<protein>
    <recommendedName>
        <fullName evidence="2">DUF5658 domain-containing protein</fullName>
    </recommendedName>
</protein>
<keyword evidence="1" id="KW-1133">Transmembrane helix</keyword>
<proteinExistence type="predicted"/>
<sequence>MDRLYKPWDTSPRLFGDLAVLSFLVVQALDGVLTYIGIAWWGPGIEANPLVSSAVAYAGVGAGLTATKLVAAGCGILLHLRRIHHVVAFLTAIYVAAAILPWTAIFLFVSR</sequence>
<evidence type="ECO:0000259" key="2">
    <source>
        <dbReference type="Pfam" id="PF18902"/>
    </source>
</evidence>
<dbReference type="EMBL" id="KF796602">
    <property type="protein sequence ID" value="AHN97862.1"/>
    <property type="molecule type" value="Genomic_DNA"/>
</dbReference>
<name>X2LCA7_9BACT</name>
<feature type="transmembrane region" description="Helical" evidence="1">
    <location>
        <begin position="20"/>
        <end position="42"/>
    </location>
</feature>
<feature type="transmembrane region" description="Helical" evidence="1">
    <location>
        <begin position="54"/>
        <end position="80"/>
    </location>
</feature>
<accession>X2LCA7</accession>
<dbReference type="Pfam" id="PF18902">
    <property type="entry name" value="DUF5658"/>
    <property type="match status" value="1"/>
</dbReference>
<reference evidence="3" key="1">
    <citation type="submission" date="2013-10" db="EMBL/GenBank/DDBJ databases">
        <title>Functional metagenomics reveals novel beta-galactosidases not predictable from gene sequences.</title>
        <authorList>
            <person name="Cheng J."/>
            <person name="Engel K."/>
            <person name="Romantsov T."/>
            <person name="Neufeld J.D."/>
            <person name="Rose D.R."/>
            <person name="Charles T.C."/>
        </authorList>
    </citation>
    <scope>NUCLEOTIDE SEQUENCE</scope>
</reference>
<keyword evidence="1" id="KW-0812">Transmembrane</keyword>